<dbReference type="CDD" id="cd03801">
    <property type="entry name" value="GT4_PimA-like"/>
    <property type="match status" value="1"/>
</dbReference>
<dbReference type="EMBL" id="UOGA01000058">
    <property type="protein sequence ID" value="VAX16165.1"/>
    <property type="molecule type" value="Genomic_DNA"/>
</dbReference>
<dbReference type="Gene3D" id="3.40.50.2000">
    <property type="entry name" value="Glycogen Phosphorylase B"/>
    <property type="match status" value="2"/>
</dbReference>
<dbReference type="SUPFAM" id="SSF53756">
    <property type="entry name" value="UDP-Glycosyltransferase/glycogen phosphorylase"/>
    <property type="match status" value="1"/>
</dbReference>
<dbReference type="AlphaFoldDB" id="A0A3B1CBW6"/>
<reference evidence="1" key="1">
    <citation type="submission" date="2018-06" db="EMBL/GenBank/DDBJ databases">
        <authorList>
            <person name="Zhirakovskaya E."/>
        </authorList>
    </citation>
    <scope>NUCLEOTIDE SEQUENCE</scope>
</reference>
<gene>
    <name evidence="1" type="ORF">MNBD_NITROSPINAE04-1511</name>
</gene>
<evidence type="ECO:0008006" key="2">
    <source>
        <dbReference type="Google" id="ProtNLM"/>
    </source>
</evidence>
<dbReference type="PANTHER" id="PTHR12526">
    <property type="entry name" value="GLYCOSYLTRANSFERASE"/>
    <property type="match status" value="1"/>
</dbReference>
<sequence length="338" mass="38246">MSVDLKILSFNWHEPYLFMLAKTGHRFDVIEPDQGRGFFRQWDKKTRPKPDNLSIISFPESMKNIENGVYDLALCHNFSDVALIESLDIPVVLMFHNKLTCELALGGDTVERKRYLKDVSSLVHRASALLFVSESKREDWGFEQGVVIPPGIDASCFTDYTGHERSILRVGSLIRERDIMLGYNIQEAICKGFKTIILGNNPSIKNAAPADDWYALKSHYAKSRLYLNITLEPYEDGYNLAMLEAMAAGCPVVSYTHSKSPIIDGVNGYISGDIEYLRMRINELLEDCDHASRIGSNGKETALKIFPMEKFVSRWNSAFHATIKKYHDSMSQKNVAGC</sequence>
<name>A0A3B1CBW6_9ZZZZ</name>
<accession>A0A3B1CBW6</accession>
<organism evidence="1">
    <name type="scientific">hydrothermal vent metagenome</name>
    <dbReference type="NCBI Taxonomy" id="652676"/>
    <lineage>
        <taxon>unclassified sequences</taxon>
        <taxon>metagenomes</taxon>
        <taxon>ecological metagenomes</taxon>
    </lineage>
</organism>
<evidence type="ECO:0000313" key="1">
    <source>
        <dbReference type="EMBL" id="VAX16165.1"/>
    </source>
</evidence>
<dbReference type="Pfam" id="PF13692">
    <property type="entry name" value="Glyco_trans_1_4"/>
    <property type="match status" value="1"/>
</dbReference>
<proteinExistence type="predicted"/>
<protein>
    <recommendedName>
        <fullName evidence="2">Glycosyltransferase</fullName>
    </recommendedName>
</protein>